<proteinExistence type="predicted"/>
<keyword evidence="1" id="KW-0812">Transmembrane</keyword>
<dbReference type="RefSeq" id="WP_184973984.1">
    <property type="nucleotide sequence ID" value="NZ_BAAAWF010000075.1"/>
</dbReference>
<keyword evidence="1" id="KW-0472">Membrane</keyword>
<protein>
    <submittedName>
        <fullName evidence="2">Uncharacterized protein</fullName>
    </submittedName>
</protein>
<evidence type="ECO:0000313" key="2">
    <source>
        <dbReference type="EMBL" id="MBB5932032.1"/>
    </source>
</evidence>
<feature type="transmembrane region" description="Helical" evidence="1">
    <location>
        <begin position="66"/>
        <end position="88"/>
    </location>
</feature>
<keyword evidence="3" id="KW-1185">Reference proteome</keyword>
<evidence type="ECO:0000313" key="3">
    <source>
        <dbReference type="Proteomes" id="UP000585836"/>
    </source>
</evidence>
<dbReference type="EMBL" id="JACHJK010000020">
    <property type="protein sequence ID" value="MBB5932032.1"/>
    <property type="molecule type" value="Genomic_DNA"/>
</dbReference>
<comment type="caution">
    <text evidence="2">The sequence shown here is derived from an EMBL/GenBank/DDBJ whole genome shotgun (WGS) entry which is preliminary data.</text>
</comment>
<evidence type="ECO:0000256" key="1">
    <source>
        <dbReference type="SAM" id="Phobius"/>
    </source>
</evidence>
<sequence>MSSSEYYASARARGDLRAAERARLAANTPPPLPAWWAPVAGITHGLGMALAAGPLLYEADGTARGLVLLLVMVAALAAFPVMCVVRVLRMRVRSWPPRGAGRQRMLLESLPVAAYGIAGLAFLTFGQGVGAVVLGVLGGGSLWWRETRKNALAAEARATPGTSGSAE</sequence>
<name>A0A7W9Q3I2_9ACTN</name>
<dbReference type="AlphaFoldDB" id="A0A7W9Q3I2"/>
<accession>A0A7W9Q3I2</accession>
<keyword evidence="1" id="KW-1133">Transmembrane helix</keyword>
<feature type="transmembrane region" description="Helical" evidence="1">
    <location>
        <begin position="35"/>
        <end position="57"/>
    </location>
</feature>
<gene>
    <name evidence="2" type="ORF">FHS34_007541</name>
</gene>
<reference evidence="2 3" key="1">
    <citation type="submission" date="2020-08" db="EMBL/GenBank/DDBJ databases">
        <title>Genomic Encyclopedia of Type Strains, Phase III (KMG-III): the genomes of soil and plant-associated and newly described type strains.</title>
        <authorList>
            <person name="Whitman W."/>
        </authorList>
    </citation>
    <scope>NUCLEOTIDE SEQUENCE [LARGE SCALE GENOMIC DNA]</scope>
    <source>
        <strain evidence="2 3">CECT 3313</strain>
    </source>
</reference>
<organism evidence="2 3">
    <name type="scientific">Streptomyces echinatus</name>
    <dbReference type="NCBI Taxonomy" id="67293"/>
    <lineage>
        <taxon>Bacteria</taxon>
        <taxon>Bacillati</taxon>
        <taxon>Actinomycetota</taxon>
        <taxon>Actinomycetes</taxon>
        <taxon>Kitasatosporales</taxon>
        <taxon>Streptomycetaceae</taxon>
        <taxon>Streptomyces</taxon>
    </lineage>
</organism>
<dbReference type="Proteomes" id="UP000585836">
    <property type="component" value="Unassembled WGS sequence"/>
</dbReference>
<feature type="transmembrane region" description="Helical" evidence="1">
    <location>
        <begin position="112"/>
        <end position="139"/>
    </location>
</feature>